<name>G6EDE9_9SPHN</name>
<sequence length="43" mass="4965">METEENAPRHKAPFCSPVFYKPRLCFASEIDPEMICSRMKCGN</sequence>
<reference evidence="1 2" key="1">
    <citation type="journal article" date="2012" name="J. Bacteriol.">
        <title>Genome sequence of benzo(a)pyrene-degrading bacterium Novosphingobium pentaromativorans US6-1.</title>
        <authorList>
            <person name="Luo Y.R."/>
            <person name="Kang S.G."/>
            <person name="Kim S.J."/>
            <person name="Kim M.R."/>
            <person name="Li N."/>
            <person name="Lee J.H."/>
            <person name="Kwon K.K."/>
        </authorList>
    </citation>
    <scope>NUCLEOTIDE SEQUENCE [LARGE SCALE GENOMIC DNA]</scope>
    <source>
        <strain evidence="1 2">US6-1</strain>
    </source>
</reference>
<proteinExistence type="predicted"/>
<dbReference type="Proteomes" id="UP000004030">
    <property type="component" value="Unassembled WGS sequence"/>
</dbReference>
<protein>
    <submittedName>
        <fullName evidence="1">Uncharacterized protein</fullName>
    </submittedName>
</protein>
<comment type="caution">
    <text evidence="1">The sequence shown here is derived from an EMBL/GenBank/DDBJ whole genome shotgun (WGS) entry which is preliminary data.</text>
</comment>
<evidence type="ECO:0000313" key="2">
    <source>
        <dbReference type="Proteomes" id="UP000004030"/>
    </source>
</evidence>
<organism evidence="1 2">
    <name type="scientific">Novosphingobium pentaromativorans US6-1</name>
    <dbReference type="NCBI Taxonomy" id="1088721"/>
    <lineage>
        <taxon>Bacteria</taxon>
        <taxon>Pseudomonadati</taxon>
        <taxon>Pseudomonadota</taxon>
        <taxon>Alphaproteobacteria</taxon>
        <taxon>Sphingomonadales</taxon>
        <taxon>Sphingomonadaceae</taxon>
        <taxon>Novosphingobium</taxon>
    </lineage>
</organism>
<evidence type="ECO:0000313" key="1">
    <source>
        <dbReference type="EMBL" id="EHJ60679.1"/>
    </source>
</evidence>
<accession>G6EDE9</accession>
<dbReference type="EMBL" id="AGFM01000034">
    <property type="protein sequence ID" value="EHJ60679.1"/>
    <property type="molecule type" value="Genomic_DNA"/>
</dbReference>
<gene>
    <name evidence="1" type="ORF">NSU_2376</name>
</gene>
<keyword evidence="2" id="KW-1185">Reference proteome</keyword>
<dbReference type="AlphaFoldDB" id="G6EDE9"/>